<keyword evidence="4 6" id="KW-0697">Rotamase</keyword>
<dbReference type="KEGG" id="pmf:P9303_00871"/>
<evidence type="ECO:0000256" key="5">
    <source>
        <dbReference type="ARBA" id="ARBA00023235"/>
    </source>
</evidence>
<feature type="domain" description="PpiC" evidence="7">
    <location>
        <begin position="116"/>
        <end position="214"/>
    </location>
</feature>
<dbReference type="GO" id="GO:0003755">
    <property type="term" value="F:peptidyl-prolyl cis-trans isomerase activity"/>
    <property type="evidence" value="ECO:0007669"/>
    <property type="project" value="UniProtKB-KW"/>
</dbReference>
<sequence length="259" mass="29574">MAPKNIVDDLQETVRESLNKLPKDILVLLRSKNLLRSLVQRMVIDQACEAVQLPAEKLDQAIASFCEQHGLSDEERLERYLSHQGLIKPDLIHQLGIPLKVQYLSLKEFSAKAEAHFLKRKEELDQFTYSLLRVEDSDLAHELYLQIEAGEADFTLLATEHSQGRESASHGLVGPASLGRAHPLLRQRLRTATPGVLLEPFKIEQWWVVTRLEERQLATFDTNMQKRMAIELFDGWIEQQTNQLISVVRGDQFENGALT</sequence>
<dbReference type="EC" id="5.2.1.8" evidence="2"/>
<dbReference type="InterPro" id="IPR050245">
    <property type="entry name" value="PrsA_foldase"/>
</dbReference>
<proteinExistence type="predicted"/>
<evidence type="ECO:0000313" key="8">
    <source>
        <dbReference type="EMBL" id="ABM76844.1"/>
    </source>
</evidence>
<evidence type="ECO:0000313" key="9">
    <source>
        <dbReference type="Proteomes" id="UP000002274"/>
    </source>
</evidence>
<dbReference type="HOGENOM" id="CLU_082394_0_1_3"/>
<dbReference type="PANTHER" id="PTHR47245">
    <property type="entry name" value="PEPTIDYLPROLYL ISOMERASE"/>
    <property type="match status" value="1"/>
</dbReference>
<accession>A2C5T4</accession>
<dbReference type="Proteomes" id="UP000002274">
    <property type="component" value="Chromosome"/>
</dbReference>
<evidence type="ECO:0000256" key="1">
    <source>
        <dbReference type="ARBA" id="ARBA00000971"/>
    </source>
</evidence>
<dbReference type="PANTHER" id="PTHR47245:SF1">
    <property type="entry name" value="FOLDASE PROTEIN PRSA"/>
    <property type="match status" value="1"/>
</dbReference>
<comment type="catalytic activity">
    <reaction evidence="1">
        <text>[protein]-peptidylproline (omega=180) = [protein]-peptidylproline (omega=0)</text>
        <dbReference type="Rhea" id="RHEA:16237"/>
        <dbReference type="Rhea" id="RHEA-COMP:10747"/>
        <dbReference type="Rhea" id="RHEA-COMP:10748"/>
        <dbReference type="ChEBI" id="CHEBI:83833"/>
        <dbReference type="ChEBI" id="CHEBI:83834"/>
        <dbReference type="EC" id="5.2.1.8"/>
    </reaction>
</comment>
<dbReference type="PROSITE" id="PS50198">
    <property type="entry name" value="PPIC_PPIASE_2"/>
    <property type="match status" value="1"/>
</dbReference>
<name>A2C5T4_PROM3</name>
<evidence type="ECO:0000256" key="4">
    <source>
        <dbReference type="ARBA" id="ARBA00023110"/>
    </source>
</evidence>
<keyword evidence="3" id="KW-0732">Signal</keyword>
<dbReference type="SUPFAM" id="SSF54534">
    <property type="entry name" value="FKBP-like"/>
    <property type="match status" value="1"/>
</dbReference>
<dbReference type="Gene3D" id="3.10.50.40">
    <property type="match status" value="1"/>
</dbReference>
<dbReference type="EMBL" id="CP000554">
    <property type="protein sequence ID" value="ABM76844.1"/>
    <property type="molecule type" value="Genomic_DNA"/>
</dbReference>
<dbReference type="InterPro" id="IPR027304">
    <property type="entry name" value="Trigger_fact/SurA_dom_sf"/>
</dbReference>
<reference evidence="8 9" key="1">
    <citation type="journal article" date="2007" name="PLoS Genet.">
        <title>Patterns and implications of gene gain and loss in the evolution of Prochlorococcus.</title>
        <authorList>
            <person name="Kettler G.C."/>
            <person name="Martiny A.C."/>
            <person name="Huang K."/>
            <person name="Zucker J."/>
            <person name="Coleman M.L."/>
            <person name="Rodrigue S."/>
            <person name="Chen F."/>
            <person name="Lapidus A."/>
            <person name="Ferriera S."/>
            <person name="Johnson J."/>
            <person name="Steglich C."/>
            <person name="Church G.M."/>
            <person name="Richardson P."/>
            <person name="Chisholm S.W."/>
        </authorList>
    </citation>
    <scope>NUCLEOTIDE SEQUENCE [LARGE SCALE GENOMIC DNA]</scope>
    <source>
        <strain evidence="8 9">MIT 9303</strain>
    </source>
</reference>
<evidence type="ECO:0000256" key="3">
    <source>
        <dbReference type="ARBA" id="ARBA00022729"/>
    </source>
</evidence>
<keyword evidence="5 6" id="KW-0413">Isomerase</keyword>
<organism evidence="8 9">
    <name type="scientific">Prochlorococcus marinus (strain MIT 9303)</name>
    <dbReference type="NCBI Taxonomy" id="59922"/>
    <lineage>
        <taxon>Bacteria</taxon>
        <taxon>Bacillati</taxon>
        <taxon>Cyanobacteriota</taxon>
        <taxon>Cyanophyceae</taxon>
        <taxon>Synechococcales</taxon>
        <taxon>Prochlorococcaceae</taxon>
        <taxon>Prochlorococcus</taxon>
    </lineage>
</organism>
<evidence type="ECO:0000259" key="7">
    <source>
        <dbReference type="PROSITE" id="PS50198"/>
    </source>
</evidence>
<gene>
    <name evidence="8" type="ordered locus">P9303_00871</name>
</gene>
<dbReference type="InterPro" id="IPR000297">
    <property type="entry name" value="PPIase_PpiC"/>
</dbReference>
<evidence type="ECO:0000256" key="6">
    <source>
        <dbReference type="PROSITE-ProRule" id="PRU00278"/>
    </source>
</evidence>
<dbReference type="AlphaFoldDB" id="A2C5T4"/>
<evidence type="ECO:0000256" key="2">
    <source>
        <dbReference type="ARBA" id="ARBA00013194"/>
    </source>
</evidence>
<dbReference type="InterPro" id="IPR046357">
    <property type="entry name" value="PPIase_dom_sf"/>
</dbReference>
<dbReference type="SUPFAM" id="SSF109998">
    <property type="entry name" value="Triger factor/SurA peptide-binding domain-like"/>
    <property type="match status" value="1"/>
</dbReference>
<dbReference type="Pfam" id="PF00639">
    <property type="entry name" value="Rotamase"/>
    <property type="match status" value="1"/>
</dbReference>
<dbReference type="STRING" id="59922.P9303_00871"/>
<protein>
    <recommendedName>
        <fullName evidence="2">peptidylprolyl isomerase</fullName>
        <ecNumber evidence="2">5.2.1.8</ecNumber>
    </recommendedName>
</protein>